<keyword evidence="3" id="KW-1185">Reference proteome</keyword>
<protein>
    <submittedName>
        <fullName evidence="2">Catechol 2,3-dioxygenase-like lactoylglutathione lyase family enzyme</fullName>
    </submittedName>
</protein>
<name>A0A370FJH9_9BURK</name>
<dbReference type="InterPro" id="IPR041581">
    <property type="entry name" value="Glyoxalase_6"/>
</dbReference>
<reference evidence="2 3" key="1">
    <citation type="submission" date="2018-07" db="EMBL/GenBank/DDBJ databases">
        <title>Genomic Encyclopedia of Type Strains, Phase IV (KMG-IV): sequencing the most valuable type-strain genomes for metagenomic binning, comparative biology and taxonomic classification.</title>
        <authorList>
            <person name="Goeker M."/>
        </authorList>
    </citation>
    <scope>NUCLEOTIDE SEQUENCE [LARGE SCALE GENOMIC DNA]</scope>
    <source>
        <strain evidence="2 3">DSM 21352</strain>
    </source>
</reference>
<dbReference type="EMBL" id="QQAV01000004">
    <property type="protein sequence ID" value="RDI25279.1"/>
    <property type="molecule type" value="Genomic_DNA"/>
</dbReference>
<organism evidence="2 3">
    <name type="scientific">Pseudacidovorax intermedius</name>
    <dbReference type="NCBI Taxonomy" id="433924"/>
    <lineage>
        <taxon>Bacteria</taxon>
        <taxon>Pseudomonadati</taxon>
        <taxon>Pseudomonadota</taxon>
        <taxon>Betaproteobacteria</taxon>
        <taxon>Burkholderiales</taxon>
        <taxon>Comamonadaceae</taxon>
        <taxon>Pseudacidovorax</taxon>
    </lineage>
</organism>
<evidence type="ECO:0000259" key="1">
    <source>
        <dbReference type="PROSITE" id="PS51819"/>
    </source>
</evidence>
<dbReference type="Proteomes" id="UP000255265">
    <property type="component" value="Unassembled WGS sequence"/>
</dbReference>
<evidence type="ECO:0000313" key="2">
    <source>
        <dbReference type="EMBL" id="RDI25279.1"/>
    </source>
</evidence>
<dbReference type="OrthoDB" id="9797663at2"/>
<dbReference type="CDD" id="cd06587">
    <property type="entry name" value="VOC"/>
    <property type="match status" value="1"/>
</dbReference>
<dbReference type="RefSeq" id="WP_017762372.1">
    <property type="nucleotide sequence ID" value="NZ_CALFYD010000058.1"/>
</dbReference>
<dbReference type="Gene3D" id="3.10.180.10">
    <property type="entry name" value="2,3-Dihydroxybiphenyl 1,2-Dioxygenase, domain 1"/>
    <property type="match status" value="1"/>
</dbReference>
<feature type="domain" description="VOC" evidence="1">
    <location>
        <begin position="2"/>
        <end position="110"/>
    </location>
</feature>
<keyword evidence="2" id="KW-0223">Dioxygenase</keyword>
<keyword evidence="2" id="KW-0560">Oxidoreductase</keyword>
<dbReference type="InterPro" id="IPR029068">
    <property type="entry name" value="Glyas_Bleomycin-R_OHBP_Dase"/>
</dbReference>
<dbReference type="SUPFAM" id="SSF54593">
    <property type="entry name" value="Glyoxalase/Bleomycin resistance protein/Dihydroxybiphenyl dioxygenase"/>
    <property type="match status" value="1"/>
</dbReference>
<dbReference type="GO" id="GO:0016829">
    <property type="term" value="F:lyase activity"/>
    <property type="evidence" value="ECO:0007669"/>
    <property type="project" value="UniProtKB-KW"/>
</dbReference>
<sequence length="117" mass="12717">MRITNMLAGVAVKDLDQSIAWYALLIGSAPVRRDAEVAEWRFEGGCCLRLMRQTRGAAGASVTMVVDDLDQQLEQMDGAGLRPTRRQDADAVRIAFLRDPDGNQLVLAQVLSAALAC</sequence>
<dbReference type="GO" id="GO:0051213">
    <property type="term" value="F:dioxygenase activity"/>
    <property type="evidence" value="ECO:0007669"/>
    <property type="project" value="UniProtKB-KW"/>
</dbReference>
<evidence type="ECO:0000313" key="3">
    <source>
        <dbReference type="Proteomes" id="UP000255265"/>
    </source>
</evidence>
<keyword evidence="2" id="KW-0456">Lyase</keyword>
<accession>A0A370FJH9</accession>
<comment type="caution">
    <text evidence="2">The sequence shown here is derived from an EMBL/GenBank/DDBJ whole genome shotgun (WGS) entry which is preliminary data.</text>
</comment>
<dbReference type="InterPro" id="IPR037523">
    <property type="entry name" value="VOC_core"/>
</dbReference>
<dbReference type="PROSITE" id="PS51819">
    <property type="entry name" value="VOC"/>
    <property type="match status" value="1"/>
</dbReference>
<gene>
    <name evidence="2" type="ORF">DFR41_104339</name>
</gene>
<dbReference type="AlphaFoldDB" id="A0A370FJH9"/>
<proteinExistence type="predicted"/>
<dbReference type="Pfam" id="PF18029">
    <property type="entry name" value="Glyoxalase_6"/>
    <property type="match status" value="1"/>
</dbReference>